<dbReference type="EMBL" id="JAIZAY010000009">
    <property type="protein sequence ID" value="KAJ8036682.1"/>
    <property type="molecule type" value="Genomic_DNA"/>
</dbReference>
<keyword evidence="2" id="KW-1185">Reference proteome</keyword>
<name>A0A9Q1C1K0_HOLLE</name>
<gene>
    <name evidence="1" type="ORF">HOLleu_20726</name>
</gene>
<dbReference type="Proteomes" id="UP001152320">
    <property type="component" value="Chromosome 9"/>
</dbReference>
<dbReference type="AlphaFoldDB" id="A0A9Q1C1K0"/>
<evidence type="ECO:0000313" key="1">
    <source>
        <dbReference type="EMBL" id="KAJ8036682.1"/>
    </source>
</evidence>
<comment type="caution">
    <text evidence="1">The sequence shown here is derived from an EMBL/GenBank/DDBJ whole genome shotgun (WGS) entry which is preliminary data.</text>
</comment>
<accession>A0A9Q1C1K0</accession>
<proteinExistence type="predicted"/>
<evidence type="ECO:0000313" key="2">
    <source>
        <dbReference type="Proteomes" id="UP001152320"/>
    </source>
</evidence>
<organism evidence="1 2">
    <name type="scientific">Holothuria leucospilota</name>
    <name type="common">Black long sea cucumber</name>
    <name type="synonym">Mertensiothuria leucospilota</name>
    <dbReference type="NCBI Taxonomy" id="206669"/>
    <lineage>
        <taxon>Eukaryota</taxon>
        <taxon>Metazoa</taxon>
        <taxon>Echinodermata</taxon>
        <taxon>Eleutherozoa</taxon>
        <taxon>Echinozoa</taxon>
        <taxon>Holothuroidea</taxon>
        <taxon>Aspidochirotacea</taxon>
        <taxon>Aspidochirotida</taxon>
        <taxon>Holothuriidae</taxon>
        <taxon>Holothuria</taxon>
    </lineage>
</organism>
<reference evidence="1" key="1">
    <citation type="submission" date="2021-10" db="EMBL/GenBank/DDBJ databases">
        <title>Tropical sea cucumber genome reveals ecological adaptation and Cuvierian tubules defense mechanism.</title>
        <authorList>
            <person name="Chen T."/>
        </authorList>
    </citation>
    <scope>NUCLEOTIDE SEQUENCE</scope>
    <source>
        <strain evidence="1">Nanhai2018</strain>
        <tissue evidence="1">Muscle</tissue>
    </source>
</reference>
<protein>
    <submittedName>
        <fullName evidence="1">Uncharacterized protein</fullName>
    </submittedName>
</protein>
<sequence length="103" mass="11445">MTRLSISSNHTLSGFSGSLKRQGKQPRWRCNCLATLMLRVTAKIGASGRKRESWWADLSANEVLCLSLQKGHLLNITVALNGISLSCPRYASTYKLESYSVKK</sequence>